<organism evidence="1">
    <name type="scientific">marine metagenome</name>
    <dbReference type="NCBI Taxonomy" id="408172"/>
    <lineage>
        <taxon>unclassified sequences</taxon>
        <taxon>metagenomes</taxon>
        <taxon>ecological metagenomes</taxon>
    </lineage>
</organism>
<protein>
    <submittedName>
        <fullName evidence="1">Uncharacterized protein</fullName>
    </submittedName>
</protein>
<dbReference type="EMBL" id="UINC01020427">
    <property type="protein sequence ID" value="SVA85791.1"/>
    <property type="molecule type" value="Genomic_DNA"/>
</dbReference>
<sequence>MNKEKEIKEFLKQAHKACEDNRRNEKRMKHRKTPTIKSELLKEFNQFKRKLHKIFRTLFRFGK</sequence>
<evidence type="ECO:0000313" key="1">
    <source>
        <dbReference type="EMBL" id="SVA85791.1"/>
    </source>
</evidence>
<gene>
    <name evidence="1" type="ORF">METZ01_LOCUS138645</name>
</gene>
<dbReference type="AlphaFoldDB" id="A0A381ZA11"/>
<accession>A0A381ZA11</accession>
<proteinExistence type="predicted"/>
<name>A0A381ZA11_9ZZZZ</name>
<reference evidence="1" key="1">
    <citation type="submission" date="2018-05" db="EMBL/GenBank/DDBJ databases">
        <authorList>
            <person name="Lanie J.A."/>
            <person name="Ng W.-L."/>
            <person name="Kazmierczak K.M."/>
            <person name="Andrzejewski T.M."/>
            <person name="Davidsen T.M."/>
            <person name="Wayne K.J."/>
            <person name="Tettelin H."/>
            <person name="Glass J.I."/>
            <person name="Rusch D."/>
            <person name="Podicherti R."/>
            <person name="Tsui H.-C.T."/>
            <person name="Winkler M.E."/>
        </authorList>
    </citation>
    <scope>NUCLEOTIDE SEQUENCE</scope>
</reference>